<protein>
    <submittedName>
        <fullName evidence="2">Uncharacterized protein</fullName>
    </submittedName>
</protein>
<proteinExistence type="predicted"/>
<sequence>MKAWPHPGGGRFREHSRTRAAFANNKSVYPRSASFRPACSGAMEENERPPWNGWKVSLPRSAGPHHPLLAGRVPKDPKAIPRQTPSGTREGARLGHNGTAGTSL</sequence>
<dbReference type="AlphaFoldDB" id="A0A5A7NSZ6"/>
<organism evidence="2 3">
    <name type="scientific">Zafaria cholistanensis</name>
    <dbReference type="NCBI Taxonomy" id="1682741"/>
    <lineage>
        <taxon>Bacteria</taxon>
        <taxon>Bacillati</taxon>
        <taxon>Actinomycetota</taxon>
        <taxon>Actinomycetes</taxon>
        <taxon>Micrococcales</taxon>
        <taxon>Micrococcaceae</taxon>
        <taxon>Zafaria</taxon>
    </lineage>
</organism>
<dbReference type="EMBL" id="BKDJ01000006">
    <property type="protein sequence ID" value="GER22938.1"/>
    <property type="molecule type" value="Genomic_DNA"/>
</dbReference>
<feature type="region of interest" description="Disordered" evidence="1">
    <location>
        <begin position="41"/>
        <end position="104"/>
    </location>
</feature>
<comment type="caution">
    <text evidence="2">The sequence shown here is derived from an EMBL/GenBank/DDBJ whole genome shotgun (WGS) entry which is preliminary data.</text>
</comment>
<name>A0A5A7NSZ6_9MICC</name>
<keyword evidence="3" id="KW-1185">Reference proteome</keyword>
<dbReference type="Proteomes" id="UP000325307">
    <property type="component" value="Unassembled WGS sequence"/>
</dbReference>
<gene>
    <name evidence="2" type="ORF">NCCP1664_14340</name>
</gene>
<evidence type="ECO:0000313" key="3">
    <source>
        <dbReference type="Proteomes" id="UP000325307"/>
    </source>
</evidence>
<evidence type="ECO:0000313" key="2">
    <source>
        <dbReference type="EMBL" id="GER22938.1"/>
    </source>
</evidence>
<evidence type="ECO:0000256" key="1">
    <source>
        <dbReference type="SAM" id="MobiDB-lite"/>
    </source>
</evidence>
<accession>A0A5A7NSZ6</accession>
<reference evidence="2 3" key="1">
    <citation type="submission" date="2019-09" db="EMBL/GenBank/DDBJ databases">
        <title>Arthrobacter zafarii sp. nov., a moderately thermotolerant and halotolerant actinobacterium isolated from Cholistan desert soil of Pakistan.</title>
        <authorList>
            <person name="Amin A."/>
            <person name="Ahmed I."/>
            <person name="Khalid N."/>
            <person name="Schumann P."/>
            <person name="Busse H.J."/>
            <person name="Khan I.U."/>
            <person name="Li S."/>
            <person name="Li W.J."/>
        </authorList>
    </citation>
    <scope>NUCLEOTIDE SEQUENCE [LARGE SCALE GENOMIC DNA]</scope>
    <source>
        <strain evidence="2 3">NCCP-1664</strain>
    </source>
</reference>